<dbReference type="Proteomes" id="UP000826254">
    <property type="component" value="Chromosome"/>
</dbReference>
<feature type="compositionally biased region" description="Acidic residues" evidence="1">
    <location>
        <begin position="310"/>
        <end position="322"/>
    </location>
</feature>
<sequence length="337" mass="34088">MDRRTLVTAALALLAVLALGVAAATLDSATTTASDGFGAGSATDESGIGAEDEGAADLGGDGPSGEASLSVSICVEFLTRPGVQIALLAGVGLFLAAMYRTNRSWLLSGMFVSAALFPLGVLYLGLISCGSEPTDIAVGAAQSAVENASLLPSGGGSAGANAAGEALSAPTAIVGLLLVVAILGSVLLLFVSTGDDDDELADEPPEPPGPERRREVGARAGEAADRLESDADLENEVYRAWREMTGALAVENPRSTTPAEFAAAAVDAGMAREDVTALTDLFEAVRYGDEPATPEREREAVAALRRIEEAYADGDLPGDDAGGDTSPDGRHGGGGRR</sequence>
<keyword evidence="2" id="KW-1133">Transmembrane helix</keyword>
<organism evidence="4 5">
    <name type="scientific">Halobaculum magnesiiphilum</name>
    <dbReference type="NCBI Taxonomy" id="1017351"/>
    <lineage>
        <taxon>Archaea</taxon>
        <taxon>Methanobacteriati</taxon>
        <taxon>Methanobacteriota</taxon>
        <taxon>Stenosarchaea group</taxon>
        <taxon>Halobacteria</taxon>
        <taxon>Halobacteriales</taxon>
        <taxon>Haloferacaceae</taxon>
        <taxon>Halobaculum</taxon>
    </lineage>
</organism>
<dbReference type="InterPro" id="IPR025403">
    <property type="entry name" value="TgpA-like_C"/>
</dbReference>
<keyword evidence="2" id="KW-0812">Transmembrane</keyword>
<feature type="compositionally biased region" description="Acidic residues" evidence="1">
    <location>
        <begin position="196"/>
        <end position="205"/>
    </location>
</feature>
<evidence type="ECO:0000313" key="5">
    <source>
        <dbReference type="Proteomes" id="UP000826254"/>
    </source>
</evidence>
<dbReference type="EMBL" id="CP081958">
    <property type="protein sequence ID" value="QZP36916.1"/>
    <property type="molecule type" value="Genomic_DNA"/>
</dbReference>
<feature type="transmembrane region" description="Helical" evidence="2">
    <location>
        <begin position="106"/>
        <end position="126"/>
    </location>
</feature>
<feature type="compositionally biased region" description="Basic and acidic residues" evidence="1">
    <location>
        <begin position="209"/>
        <end position="229"/>
    </location>
</feature>
<proteinExistence type="predicted"/>
<gene>
    <name evidence="4" type="ORF">K6T50_11510</name>
</gene>
<feature type="region of interest" description="Disordered" evidence="1">
    <location>
        <begin position="37"/>
        <end position="63"/>
    </location>
</feature>
<evidence type="ECO:0000259" key="3">
    <source>
        <dbReference type="Pfam" id="PF13559"/>
    </source>
</evidence>
<accession>A0A8T8WAQ1</accession>
<dbReference type="KEGG" id="hmp:K6T50_11510"/>
<keyword evidence="5" id="KW-1185">Reference proteome</keyword>
<feature type="transmembrane region" description="Helical" evidence="2">
    <location>
        <begin position="82"/>
        <end position="99"/>
    </location>
</feature>
<evidence type="ECO:0000256" key="1">
    <source>
        <dbReference type="SAM" id="MobiDB-lite"/>
    </source>
</evidence>
<feature type="transmembrane region" description="Helical" evidence="2">
    <location>
        <begin position="172"/>
        <end position="191"/>
    </location>
</feature>
<feature type="region of interest" description="Disordered" evidence="1">
    <location>
        <begin position="309"/>
        <end position="337"/>
    </location>
</feature>
<dbReference type="RefSeq" id="WP_222606734.1">
    <property type="nucleotide sequence ID" value="NZ_CP081958.1"/>
</dbReference>
<feature type="region of interest" description="Disordered" evidence="1">
    <location>
        <begin position="196"/>
        <end position="231"/>
    </location>
</feature>
<feature type="domain" description="Protein-glutamine gamma-glutamyltransferase-like C-terminal" evidence="3">
    <location>
        <begin position="238"/>
        <end position="305"/>
    </location>
</feature>
<evidence type="ECO:0000313" key="4">
    <source>
        <dbReference type="EMBL" id="QZP36916.1"/>
    </source>
</evidence>
<name>A0A8T8WAQ1_9EURY</name>
<dbReference type="GeneID" id="67178778"/>
<dbReference type="AlphaFoldDB" id="A0A8T8WAQ1"/>
<reference evidence="4 5" key="1">
    <citation type="journal article" date="2021" name="Int. J. Syst. Evol. Microbiol.">
        <title>Halobaculum halophilum sp. nov. and Halobaculum salinum sp. nov., isolated from salt lake and saline soil.</title>
        <authorList>
            <person name="Cui H.L."/>
            <person name="Shi X.W."/>
            <person name="Yin X.M."/>
            <person name="Yang X.Y."/>
            <person name="Hou J."/>
            <person name="Zhu L."/>
        </authorList>
    </citation>
    <scope>NUCLEOTIDE SEQUENCE [LARGE SCALE GENOMIC DNA]</scope>
    <source>
        <strain evidence="4 5">NBRC 109044</strain>
    </source>
</reference>
<keyword evidence="2" id="KW-0472">Membrane</keyword>
<evidence type="ECO:0000256" key="2">
    <source>
        <dbReference type="SAM" id="Phobius"/>
    </source>
</evidence>
<dbReference type="Pfam" id="PF13559">
    <property type="entry name" value="DUF4129"/>
    <property type="match status" value="1"/>
</dbReference>
<protein>
    <submittedName>
        <fullName evidence="4">DUF4129 domain-containing protein</fullName>
    </submittedName>
</protein>